<evidence type="ECO:0000256" key="1">
    <source>
        <dbReference type="SAM" id="SignalP"/>
    </source>
</evidence>
<dbReference type="Proteomes" id="UP001267878">
    <property type="component" value="Unassembled WGS sequence"/>
</dbReference>
<comment type="caution">
    <text evidence="2">The sequence shown here is derived from an EMBL/GenBank/DDBJ whole genome shotgun (WGS) entry which is preliminary data.</text>
</comment>
<keyword evidence="3" id="KW-1185">Reference proteome</keyword>
<dbReference type="RefSeq" id="WP_310055046.1">
    <property type="nucleotide sequence ID" value="NZ_JAVDVW010000002.1"/>
</dbReference>
<keyword evidence="1" id="KW-0732">Signal</keyword>
<evidence type="ECO:0000313" key="2">
    <source>
        <dbReference type="EMBL" id="MDR7100340.1"/>
    </source>
</evidence>
<reference evidence="2 3" key="1">
    <citation type="submission" date="2023-07" db="EMBL/GenBank/DDBJ databases">
        <title>Sorghum-associated microbial communities from plants grown in Nebraska, USA.</title>
        <authorList>
            <person name="Schachtman D."/>
        </authorList>
    </citation>
    <scope>NUCLEOTIDE SEQUENCE [LARGE SCALE GENOMIC DNA]</scope>
    <source>
        <strain evidence="2 3">BE187</strain>
    </source>
</reference>
<name>A0ABU1VSL0_9GAMM</name>
<dbReference type="EMBL" id="JAVDVW010000002">
    <property type="protein sequence ID" value="MDR7100340.1"/>
    <property type="molecule type" value="Genomic_DNA"/>
</dbReference>
<gene>
    <name evidence="2" type="ORF">J2X04_002721</name>
</gene>
<organism evidence="2 3">
    <name type="scientific">Agrilutibacter niabensis</name>
    <dbReference type="NCBI Taxonomy" id="380628"/>
    <lineage>
        <taxon>Bacteria</taxon>
        <taxon>Pseudomonadati</taxon>
        <taxon>Pseudomonadota</taxon>
        <taxon>Gammaproteobacteria</taxon>
        <taxon>Lysobacterales</taxon>
        <taxon>Lysobacteraceae</taxon>
        <taxon>Agrilutibacter</taxon>
    </lineage>
</organism>
<feature type="signal peptide" evidence="1">
    <location>
        <begin position="1"/>
        <end position="22"/>
    </location>
</feature>
<evidence type="ECO:0008006" key="4">
    <source>
        <dbReference type="Google" id="ProtNLM"/>
    </source>
</evidence>
<proteinExistence type="predicted"/>
<feature type="chain" id="PRO_5045411132" description="Lysozyme inhibitor LprI N-terminal domain-containing protein" evidence="1">
    <location>
        <begin position="23"/>
        <end position="153"/>
    </location>
</feature>
<sequence length="153" mass="16878">MRVGFKALVLVLAFAIPALASAEELKFEAIRAQQATIRAGVEAHSAAPYKELSAPERAELLARQATVLELINGKQSENELTDQQRTEVSTTLAWIDAKLKEAQDDRMVCERRTVLGSNRKERVCMTAAQMRAAREAARELMDRSGGCMDCKAN</sequence>
<accession>A0ABU1VSL0</accession>
<evidence type="ECO:0000313" key="3">
    <source>
        <dbReference type="Proteomes" id="UP001267878"/>
    </source>
</evidence>
<protein>
    <recommendedName>
        <fullName evidence="4">Lysozyme inhibitor LprI N-terminal domain-containing protein</fullName>
    </recommendedName>
</protein>